<keyword evidence="3" id="KW-1185">Reference proteome</keyword>
<dbReference type="SUPFAM" id="SSF53955">
    <property type="entry name" value="Lysozyme-like"/>
    <property type="match status" value="1"/>
</dbReference>
<dbReference type="InterPro" id="IPR023346">
    <property type="entry name" value="Lysozyme-like_dom_sf"/>
</dbReference>
<evidence type="ECO:0000259" key="1">
    <source>
        <dbReference type="Pfam" id="PF01464"/>
    </source>
</evidence>
<sequence length="262" mass="27845">MDISALKTLLEIQGLQSMGSTSLSATDSSSSSSNMFTQLMNEMMTSSTSQNNPSQLLGLTNSMSGSNVLPASDYSSLLGSGLMGSSITNSINAVSGLYYNGTSPIYRPTSVSNNTYSTTPLNPVLTGYTAGPTNVTSNTQYDTIIKKASETYGIPEKMIKSVIKQESNFNNSVVSHAGAAGLMQLMPGTAKFLGVSNVFDPEQNIMGGTKYLKQMYDKFGGDMNLMLAAYNAGPGNVSKYNGIPPFKETTNYVSKIMNSYQA</sequence>
<dbReference type="PATRIC" id="fig|263475.3.peg.4160"/>
<name>A0A0M0LF69_9BACL</name>
<comment type="caution">
    <text evidence="2">The sequence shown here is derived from an EMBL/GenBank/DDBJ whole genome shotgun (WGS) entry which is preliminary data.</text>
</comment>
<dbReference type="Proteomes" id="UP000036867">
    <property type="component" value="Unassembled WGS sequence"/>
</dbReference>
<organism evidence="2 3">
    <name type="scientific">Viridibacillus arvi</name>
    <dbReference type="NCBI Taxonomy" id="263475"/>
    <lineage>
        <taxon>Bacteria</taxon>
        <taxon>Bacillati</taxon>
        <taxon>Bacillota</taxon>
        <taxon>Bacilli</taxon>
        <taxon>Bacillales</taxon>
        <taxon>Caryophanaceae</taxon>
        <taxon>Viridibacillus</taxon>
    </lineage>
</organism>
<dbReference type="InterPro" id="IPR008258">
    <property type="entry name" value="Transglycosylase_SLT_dom_1"/>
</dbReference>
<evidence type="ECO:0000313" key="2">
    <source>
        <dbReference type="EMBL" id="KOO49552.1"/>
    </source>
</evidence>
<accession>A0A0M0LF69</accession>
<gene>
    <name evidence="2" type="ORF">AMD00_14470</name>
</gene>
<dbReference type="STRING" id="263475.AMD00_14470"/>
<dbReference type="GeneID" id="301137302"/>
<dbReference type="Gene3D" id="1.10.530.10">
    <property type="match status" value="1"/>
</dbReference>
<proteinExistence type="predicted"/>
<dbReference type="CDD" id="cd00254">
    <property type="entry name" value="LT-like"/>
    <property type="match status" value="1"/>
</dbReference>
<evidence type="ECO:0000313" key="3">
    <source>
        <dbReference type="Proteomes" id="UP000036867"/>
    </source>
</evidence>
<dbReference type="PANTHER" id="PTHR37423">
    <property type="entry name" value="SOLUBLE LYTIC MUREIN TRANSGLYCOSYLASE-RELATED"/>
    <property type="match status" value="1"/>
</dbReference>
<reference evidence="3" key="1">
    <citation type="submission" date="2015-08" db="EMBL/GenBank/DDBJ databases">
        <title>Fjat-10028 dsm 16317.</title>
        <authorList>
            <person name="Liu B."/>
            <person name="Wang J."/>
            <person name="Zhu Y."/>
            <person name="Liu G."/>
            <person name="Chen Q."/>
            <person name="Chen Z."/>
            <person name="Lan J."/>
            <person name="Che J."/>
            <person name="Ge C."/>
            <person name="Shi H."/>
            <person name="Pan Z."/>
            <person name="Liu X."/>
        </authorList>
    </citation>
    <scope>NUCLEOTIDE SEQUENCE [LARGE SCALE GENOMIC DNA]</scope>
    <source>
        <strain evidence="3">DSM 16317</strain>
    </source>
</reference>
<dbReference type="AlphaFoldDB" id="A0A0M0LF69"/>
<dbReference type="EMBL" id="LILB01000005">
    <property type="protein sequence ID" value="KOO49552.1"/>
    <property type="molecule type" value="Genomic_DNA"/>
</dbReference>
<feature type="domain" description="Transglycosylase SLT" evidence="1">
    <location>
        <begin position="145"/>
        <end position="251"/>
    </location>
</feature>
<dbReference type="Pfam" id="PF01464">
    <property type="entry name" value="SLT"/>
    <property type="match status" value="1"/>
</dbReference>
<dbReference type="OrthoDB" id="9815002at2"/>
<protein>
    <recommendedName>
        <fullName evidence="1">Transglycosylase SLT domain-containing protein</fullName>
    </recommendedName>
</protein>
<dbReference type="PANTHER" id="PTHR37423:SF2">
    <property type="entry name" value="MEMBRANE-BOUND LYTIC MUREIN TRANSGLYCOSYLASE C"/>
    <property type="match status" value="1"/>
</dbReference>
<dbReference type="RefSeq" id="WP_053417722.1">
    <property type="nucleotide sequence ID" value="NZ_LILB01000005.1"/>
</dbReference>